<dbReference type="InterPro" id="IPR016795">
    <property type="entry name" value="UCP021697"/>
</dbReference>
<feature type="compositionally biased region" description="Low complexity" evidence="1">
    <location>
        <begin position="10"/>
        <end position="25"/>
    </location>
</feature>
<dbReference type="RefSeq" id="WP_344417218.1">
    <property type="nucleotide sequence ID" value="NZ_BAAAQK010000007.1"/>
</dbReference>
<evidence type="ECO:0000256" key="1">
    <source>
        <dbReference type="SAM" id="MobiDB-lite"/>
    </source>
</evidence>
<reference evidence="3 4" key="1">
    <citation type="journal article" date="2019" name="Int. J. Syst. Evol. Microbiol.">
        <title>The Global Catalogue of Microorganisms (GCM) 10K type strain sequencing project: providing services to taxonomists for standard genome sequencing and annotation.</title>
        <authorList>
            <consortium name="The Broad Institute Genomics Platform"/>
            <consortium name="The Broad Institute Genome Sequencing Center for Infectious Disease"/>
            <person name="Wu L."/>
            <person name="Ma J."/>
        </authorList>
    </citation>
    <scope>NUCLEOTIDE SEQUENCE [LARGE SCALE GENOMIC DNA]</scope>
    <source>
        <strain evidence="3 4">JCM 16009</strain>
    </source>
</reference>
<gene>
    <name evidence="3" type="ORF">GCM10009836_31720</name>
</gene>
<keyword evidence="2" id="KW-1133">Transmembrane helix</keyword>
<organism evidence="3 4">
    <name type="scientific">Pseudonocardia ailaonensis</name>
    <dbReference type="NCBI Taxonomy" id="367279"/>
    <lineage>
        <taxon>Bacteria</taxon>
        <taxon>Bacillati</taxon>
        <taxon>Actinomycetota</taxon>
        <taxon>Actinomycetes</taxon>
        <taxon>Pseudonocardiales</taxon>
        <taxon>Pseudonocardiaceae</taxon>
        <taxon>Pseudonocardia</taxon>
    </lineage>
</organism>
<evidence type="ECO:0000313" key="4">
    <source>
        <dbReference type="Proteomes" id="UP001500449"/>
    </source>
</evidence>
<keyword evidence="2" id="KW-0812">Transmembrane</keyword>
<dbReference type="InterPro" id="IPR051791">
    <property type="entry name" value="Pra-immunoreactive"/>
</dbReference>
<feature type="transmembrane region" description="Helical" evidence="2">
    <location>
        <begin position="121"/>
        <end position="140"/>
    </location>
</feature>
<dbReference type="EMBL" id="BAAAQK010000007">
    <property type="protein sequence ID" value="GAA1849594.1"/>
    <property type="molecule type" value="Genomic_DNA"/>
</dbReference>
<dbReference type="PANTHER" id="PTHR36115">
    <property type="entry name" value="PROLINE-RICH ANTIGEN HOMOLOG-RELATED"/>
    <property type="match status" value="1"/>
</dbReference>
<dbReference type="Proteomes" id="UP001500449">
    <property type="component" value="Unassembled WGS sequence"/>
</dbReference>
<feature type="transmembrane region" description="Helical" evidence="2">
    <location>
        <begin position="82"/>
        <end position="109"/>
    </location>
</feature>
<protein>
    <submittedName>
        <fullName evidence="3">RDD family protein</fullName>
    </submittedName>
</protein>
<sequence>MARFLDPESDGSPVRSGSSSGGVRSEQGDHPGARFGLPAAGVGSTAGFGRRFVGVLVDWLLGYVITLAVLGLDALGSTSIGWWVWLAWFVITLVPTALFGMTPGMVAVGIRVARVDMAAAVGIRAILRTVLLGLVVPPVIRDDDGRGWHDRASQTIVVRTRA</sequence>
<dbReference type="PANTHER" id="PTHR36115:SF6">
    <property type="entry name" value="PROLINE-RICH ANTIGEN HOMOLOG"/>
    <property type="match status" value="1"/>
</dbReference>
<keyword evidence="4" id="KW-1185">Reference proteome</keyword>
<evidence type="ECO:0000256" key="2">
    <source>
        <dbReference type="SAM" id="Phobius"/>
    </source>
</evidence>
<accession>A0ABN2N2F1</accession>
<feature type="region of interest" description="Disordered" evidence="1">
    <location>
        <begin position="1"/>
        <end position="35"/>
    </location>
</feature>
<keyword evidence="2" id="KW-0472">Membrane</keyword>
<proteinExistence type="predicted"/>
<feature type="transmembrane region" description="Helical" evidence="2">
    <location>
        <begin position="52"/>
        <end position="70"/>
    </location>
</feature>
<dbReference type="PIRSF" id="PIRSF021697">
    <property type="entry name" value="UCP021697"/>
    <property type="match status" value="1"/>
</dbReference>
<evidence type="ECO:0000313" key="3">
    <source>
        <dbReference type="EMBL" id="GAA1849594.1"/>
    </source>
</evidence>
<comment type="caution">
    <text evidence="3">The sequence shown here is derived from an EMBL/GenBank/DDBJ whole genome shotgun (WGS) entry which is preliminary data.</text>
</comment>
<name>A0ABN2N2F1_9PSEU</name>